<evidence type="ECO:0000256" key="1">
    <source>
        <dbReference type="SAM" id="MobiDB-lite"/>
    </source>
</evidence>
<dbReference type="Pfam" id="PF06916">
    <property type="entry name" value="FAM210A-B_dom"/>
    <property type="match status" value="1"/>
</dbReference>
<dbReference type="InterPro" id="IPR009688">
    <property type="entry name" value="FAM210A/B-like_dom"/>
</dbReference>
<keyword evidence="2" id="KW-0472">Membrane</keyword>
<name>A0AAW2ZN43_9EUKA</name>
<dbReference type="EMBL" id="JAOPGA020001708">
    <property type="protein sequence ID" value="KAL0490669.1"/>
    <property type="molecule type" value="Genomic_DNA"/>
</dbReference>
<evidence type="ECO:0000313" key="4">
    <source>
        <dbReference type="EMBL" id="KAL0490669.1"/>
    </source>
</evidence>
<keyword evidence="5" id="KW-1185">Reference proteome</keyword>
<proteinExistence type="predicted"/>
<gene>
    <name evidence="4" type="ORF">AKO1_003952</name>
</gene>
<evidence type="ECO:0000259" key="3">
    <source>
        <dbReference type="Pfam" id="PF06916"/>
    </source>
</evidence>
<feature type="domain" description="DUF1279" evidence="3">
    <location>
        <begin position="69"/>
        <end position="179"/>
    </location>
</feature>
<feature type="transmembrane region" description="Helical" evidence="2">
    <location>
        <begin position="77"/>
        <end position="100"/>
    </location>
</feature>
<dbReference type="PANTHER" id="PTHR21377">
    <property type="entry name" value="PROTEIN FAM210B, MITOCHONDRIAL"/>
    <property type="match status" value="1"/>
</dbReference>
<dbReference type="PANTHER" id="PTHR21377:SF0">
    <property type="entry name" value="PROTEIN FAM210B, MITOCHONDRIAL"/>
    <property type="match status" value="1"/>
</dbReference>
<feature type="transmembrane region" description="Helical" evidence="2">
    <location>
        <begin position="168"/>
        <end position="187"/>
    </location>
</feature>
<keyword evidence="2" id="KW-1133">Transmembrane helix</keyword>
<dbReference type="Proteomes" id="UP001431209">
    <property type="component" value="Unassembled WGS sequence"/>
</dbReference>
<dbReference type="AlphaFoldDB" id="A0AAW2ZN43"/>
<evidence type="ECO:0000256" key="2">
    <source>
        <dbReference type="SAM" id="Phobius"/>
    </source>
</evidence>
<feature type="compositionally biased region" description="Basic and acidic residues" evidence="1">
    <location>
        <begin position="52"/>
        <end position="62"/>
    </location>
</feature>
<organism evidence="4 5">
    <name type="scientific">Acrasis kona</name>
    <dbReference type="NCBI Taxonomy" id="1008807"/>
    <lineage>
        <taxon>Eukaryota</taxon>
        <taxon>Discoba</taxon>
        <taxon>Heterolobosea</taxon>
        <taxon>Tetramitia</taxon>
        <taxon>Eutetramitia</taxon>
        <taxon>Acrasidae</taxon>
        <taxon>Acrasis</taxon>
    </lineage>
</organism>
<sequence length="192" mass="21545">MLKHSAACGARLLTHRRPFVTRFNPNLKNIFNTQKSLKFYSTVNEGPGHRTNKTDGSEKETSENPPRGKIRTFIRKYGPTGVVVYFAVYFATLFGLFFAIDNDIIVVGDVEKLLAKIGLGTKKEIDDDAEEESKGGLMTKIFGSVFEDKVQVANFGIAWVLTKFTEPIRLAVTVAITPYILKLFNILKRLPK</sequence>
<accession>A0AAW2ZN43</accession>
<evidence type="ECO:0000313" key="5">
    <source>
        <dbReference type="Proteomes" id="UP001431209"/>
    </source>
</evidence>
<keyword evidence="2" id="KW-0812">Transmembrane</keyword>
<dbReference type="InterPro" id="IPR045866">
    <property type="entry name" value="FAM210A/B-like"/>
</dbReference>
<protein>
    <submittedName>
        <fullName evidence="4">DUF1279 domain-containing protein</fullName>
    </submittedName>
</protein>
<comment type="caution">
    <text evidence="4">The sequence shown here is derived from an EMBL/GenBank/DDBJ whole genome shotgun (WGS) entry which is preliminary data.</text>
</comment>
<reference evidence="4 5" key="1">
    <citation type="submission" date="2024-03" db="EMBL/GenBank/DDBJ databases">
        <title>The Acrasis kona genome and developmental transcriptomes reveal deep origins of eukaryotic multicellular pathways.</title>
        <authorList>
            <person name="Sheikh S."/>
            <person name="Fu C.-J."/>
            <person name="Brown M.W."/>
            <person name="Baldauf S.L."/>
        </authorList>
    </citation>
    <scope>NUCLEOTIDE SEQUENCE [LARGE SCALE GENOMIC DNA]</scope>
    <source>
        <strain evidence="4 5">ATCC MYA-3509</strain>
    </source>
</reference>
<dbReference type="GO" id="GO:0005739">
    <property type="term" value="C:mitochondrion"/>
    <property type="evidence" value="ECO:0007669"/>
    <property type="project" value="TreeGrafter"/>
</dbReference>
<feature type="region of interest" description="Disordered" evidence="1">
    <location>
        <begin position="42"/>
        <end position="67"/>
    </location>
</feature>